<organism evidence="1 2">
    <name type="scientific">Trichoderma asperellum (strain ATCC 204424 / CBS 433.97 / NBRC 101777)</name>
    <dbReference type="NCBI Taxonomy" id="1042311"/>
    <lineage>
        <taxon>Eukaryota</taxon>
        <taxon>Fungi</taxon>
        <taxon>Dikarya</taxon>
        <taxon>Ascomycota</taxon>
        <taxon>Pezizomycotina</taxon>
        <taxon>Sordariomycetes</taxon>
        <taxon>Hypocreomycetidae</taxon>
        <taxon>Hypocreales</taxon>
        <taxon>Hypocreaceae</taxon>
        <taxon>Trichoderma</taxon>
    </lineage>
</organism>
<proteinExistence type="predicted"/>
<dbReference type="EMBL" id="KZ679279">
    <property type="protein sequence ID" value="PTB35159.1"/>
    <property type="molecule type" value="Genomic_DNA"/>
</dbReference>
<keyword evidence="2" id="KW-1185">Reference proteome</keyword>
<evidence type="ECO:0000313" key="2">
    <source>
        <dbReference type="Proteomes" id="UP000240493"/>
    </source>
</evidence>
<accession>A0A2T3YRL2</accession>
<dbReference type="Proteomes" id="UP000240493">
    <property type="component" value="Unassembled WGS sequence"/>
</dbReference>
<dbReference type="AlphaFoldDB" id="A0A2T3YRL2"/>
<sequence>MASNDINTCARRISQHLDTYNAIKSDINDLRAQIIESSGPDKQNLEAVLQIRTQEKTDEARAAINTQIQMLNLVVGSGWTRIPFNIRTALNRIFSGDGLAELRERFELGRDLAISDNGELAGPNPNALTLLSRQTRAQTRAAVRRPLTEISANIVLDTPAPKRPRLNAPEVVPPTPAAIPANAFSLPESPSIGPRRSSRLSSVQKVNYSITLDDAAREDSPDDVESEGSFKDDMLDIDDIDDMFDDLEDADLEEDGPSTATRSVPETAKCTPFTDENGLLRIGPQPKAPAMYIKWVPRKKAIFRIKNNSRHAYKRVDRKIKQLASIDHESELAAI</sequence>
<reference evidence="1 2" key="1">
    <citation type="submission" date="2016-07" db="EMBL/GenBank/DDBJ databases">
        <title>Multiple horizontal gene transfer events from other fungi enriched the ability of initially mycotrophic Trichoderma (Ascomycota) to feed on dead plant biomass.</title>
        <authorList>
            <consortium name="DOE Joint Genome Institute"/>
            <person name="Aerts A."/>
            <person name="Atanasova L."/>
            <person name="Chenthamara K."/>
            <person name="Zhang J."/>
            <person name="Grujic M."/>
            <person name="Henrissat B."/>
            <person name="Kuo A."/>
            <person name="Salamov A."/>
            <person name="Lipzen A."/>
            <person name="Labutti K."/>
            <person name="Barry K."/>
            <person name="Miao Y."/>
            <person name="Rahimi M.J."/>
            <person name="Shen Q."/>
            <person name="Grigoriev I.V."/>
            <person name="Kubicek C.P."/>
            <person name="Druzhinina I.S."/>
        </authorList>
    </citation>
    <scope>NUCLEOTIDE SEQUENCE [LARGE SCALE GENOMIC DNA]</scope>
    <source>
        <strain evidence="1 2">CBS 433.97</strain>
    </source>
</reference>
<gene>
    <name evidence="1" type="ORF">M441DRAFT_32170</name>
</gene>
<name>A0A2T3YRL2_TRIA4</name>
<dbReference type="OrthoDB" id="10573359at2759"/>
<evidence type="ECO:0000313" key="1">
    <source>
        <dbReference type="EMBL" id="PTB35159.1"/>
    </source>
</evidence>
<protein>
    <submittedName>
        <fullName evidence="1">Uncharacterized protein</fullName>
    </submittedName>
</protein>